<dbReference type="GO" id="GO:0016787">
    <property type="term" value="F:hydrolase activity"/>
    <property type="evidence" value="ECO:0007669"/>
    <property type="project" value="UniProtKB-KW"/>
</dbReference>
<keyword evidence="1 3" id="KW-0378">Hydrolase</keyword>
<dbReference type="PANTHER" id="PTHR48081">
    <property type="entry name" value="AB HYDROLASE SUPERFAMILY PROTEIN C4A8.06C"/>
    <property type="match status" value="1"/>
</dbReference>
<dbReference type="SUPFAM" id="SSF53474">
    <property type="entry name" value="alpha/beta-Hydrolases"/>
    <property type="match status" value="1"/>
</dbReference>
<gene>
    <name evidence="3" type="ORF">V3H18_05080</name>
</gene>
<accession>A0ABU7XH92</accession>
<evidence type="ECO:0000313" key="4">
    <source>
        <dbReference type="Proteomes" id="UP001350748"/>
    </source>
</evidence>
<evidence type="ECO:0000313" key="3">
    <source>
        <dbReference type="EMBL" id="MEF3365903.1"/>
    </source>
</evidence>
<name>A0ABU7XH92_9HYPH</name>
<sequence length="347" mass="37360">MTNDHAGGAPLPFVDERADGPGVSRIDPLDPAASFYQLLAKLRAPLAMRDMMIAPVRACYRGEGVTIDPAELPKSAAELYPQIAVSTLAIPSDAGPIRCQCFAPPPGKTLRPMMLYVHGGGFVVGRSEDTAYITTRIAAENDVIVVSVNYRLAPEWPFPAALDDCMAVLRWMREKGHEIGGDTARIVAAGDSSGGNLAAVLPIRASDEGAPLQAALLFCPITDFHYERFASFERLAPSGLVIDMAFMGYVRGAYLMKGEDWRAPYASPIFADLKDYPPTLIITGTADPLIDDNRAFAQKLREAGRQATHVVAEAMPHGFYFFPGVLKESEAAYAAIAKFLPSALAAK</sequence>
<evidence type="ECO:0000256" key="1">
    <source>
        <dbReference type="ARBA" id="ARBA00022801"/>
    </source>
</evidence>
<dbReference type="RefSeq" id="WP_332080850.1">
    <property type="nucleotide sequence ID" value="NZ_JAZHYN010000010.1"/>
</dbReference>
<reference evidence="3 4" key="1">
    <citation type="submission" date="2024-02" db="EMBL/GenBank/DDBJ databases">
        <authorList>
            <person name="Grouzdev D."/>
        </authorList>
    </citation>
    <scope>NUCLEOTIDE SEQUENCE [LARGE SCALE GENOMIC DNA]</scope>
    <source>
        <strain evidence="3 4">9N</strain>
    </source>
</reference>
<dbReference type="Gene3D" id="3.40.50.1820">
    <property type="entry name" value="alpha/beta hydrolase"/>
    <property type="match status" value="1"/>
</dbReference>
<dbReference type="Proteomes" id="UP001350748">
    <property type="component" value="Unassembled WGS sequence"/>
</dbReference>
<keyword evidence="4" id="KW-1185">Reference proteome</keyword>
<feature type="domain" description="Alpha/beta hydrolase fold-3" evidence="2">
    <location>
        <begin position="114"/>
        <end position="320"/>
    </location>
</feature>
<dbReference type="Pfam" id="PF07859">
    <property type="entry name" value="Abhydrolase_3"/>
    <property type="match status" value="1"/>
</dbReference>
<organism evidence="3 4">
    <name type="scientific">Methylocystis borbori</name>
    <dbReference type="NCBI Taxonomy" id="3118750"/>
    <lineage>
        <taxon>Bacteria</taxon>
        <taxon>Pseudomonadati</taxon>
        <taxon>Pseudomonadota</taxon>
        <taxon>Alphaproteobacteria</taxon>
        <taxon>Hyphomicrobiales</taxon>
        <taxon>Methylocystaceae</taxon>
        <taxon>Methylocystis</taxon>
    </lineage>
</organism>
<dbReference type="InterPro" id="IPR050300">
    <property type="entry name" value="GDXG_lipolytic_enzyme"/>
</dbReference>
<dbReference type="InterPro" id="IPR013094">
    <property type="entry name" value="AB_hydrolase_3"/>
</dbReference>
<dbReference type="PANTHER" id="PTHR48081:SF8">
    <property type="entry name" value="ALPHA_BETA HYDROLASE FOLD-3 DOMAIN-CONTAINING PROTEIN-RELATED"/>
    <property type="match status" value="1"/>
</dbReference>
<dbReference type="InterPro" id="IPR029058">
    <property type="entry name" value="AB_hydrolase_fold"/>
</dbReference>
<protein>
    <submittedName>
        <fullName evidence="3">Alpha/beta hydrolase</fullName>
    </submittedName>
</protein>
<proteinExistence type="predicted"/>
<comment type="caution">
    <text evidence="3">The sequence shown here is derived from an EMBL/GenBank/DDBJ whole genome shotgun (WGS) entry which is preliminary data.</text>
</comment>
<dbReference type="EMBL" id="JAZHYN010000010">
    <property type="protein sequence ID" value="MEF3365903.1"/>
    <property type="molecule type" value="Genomic_DNA"/>
</dbReference>
<evidence type="ECO:0000259" key="2">
    <source>
        <dbReference type="Pfam" id="PF07859"/>
    </source>
</evidence>